<dbReference type="InterPro" id="IPR012974">
    <property type="entry name" value="NOP58/56_N"/>
</dbReference>
<sequence>MALYLLYEAASGYSLFLAHGLDEIGQNTEAVRGSVSDLNRFGKVVQLTAFHPFDSALDALNQCNSVSEGKFARKSLAVWS</sequence>
<proteinExistence type="predicted"/>
<dbReference type="InterPro" id="IPR045056">
    <property type="entry name" value="Nop56/Nop58"/>
</dbReference>
<feature type="domain" description="Nucleolar protein 58/56 N-terminal" evidence="1">
    <location>
        <begin position="4"/>
        <end position="69"/>
    </location>
</feature>
<dbReference type="GO" id="GO:0030515">
    <property type="term" value="F:snoRNA binding"/>
    <property type="evidence" value="ECO:0007669"/>
    <property type="project" value="InterPro"/>
</dbReference>
<dbReference type="PANTHER" id="PTHR10894">
    <property type="entry name" value="NUCLEOLAR PROTEIN 5 NUCLEOLAR PROTEIN NOP5 NOP58"/>
    <property type="match status" value="1"/>
</dbReference>
<dbReference type="Pfam" id="PF08156">
    <property type="entry name" value="NOP5NT"/>
    <property type="match status" value="1"/>
</dbReference>
<dbReference type="AlphaFoldDB" id="A0A2P2MGA3"/>
<organism evidence="2">
    <name type="scientific">Rhizophora mucronata</name>
    <name type="common">Asiatic mangrove</name>
    <dbReference type="NCBI Taxonomy" id="61149"/>
    <lineage>
        <taxon>Eukaryota</taxon>
        <taxon>Viridiplantae</taxon>
        <taxon>Streptophyta</taxon>
        <taxon>Embryophyta</taxon>
        <taxon>Tracheophyta</taxon>
        <taxon>Spermatophyta</taxon>
        <taxon>Magnoliopsida</taxon>
        <taxon>eudicotyledons</taxon>
        <taxon>Gunneridae</taxon>
        <taxon>Pentapetalae</taxon>
        <taxon>rosids</taxon>
        <taxon>fabids</taxon>
        <taxon>Malpighiales</taxon>
        <taxon>Rhizophoraceae</taxon>
        <taxon>Rhizophora</taxon>
    </lineage>
</organism>
<accession>A0A2P2MGA3</accession>
<reference evidence="2" key="1">
    <citation type="submission" date="2018-02" db="EMBL/GenBank/DDBJ databases">
        <title>Rhizophora mucronata_Transcriptome.</title>
        <authorList>
            <person name="Meera S.P."/>
            <person name="Sreeshan A."/>
            <person name="Augustine A."/>
        </authorList>
    </citation>
    <scope>NUCLEOTIDE SEQUENCE</scope>
    <source>
        <tissue evidence="2">Leaf</tissue>
    </source>
</reference>
<dbReference type="EMBL" id="GGEC01048787">
    <property type="protein sequence ID" value="MBX29271.1"/>
    <property type="molecule type" value="Transcribed_RNA"/>
</dbReference>
<dbReference type="PANTHER" id="PTHR10894:SF0">
    <property type="entry name" value="NUCLEOLAR PROTEIN 56"/>
    <property type="match status" value="1"/>
</dbReference>
<evidence type="ECO:0000259" key="1">
    <source>
        <dbReference type="Pfam" id="PF08156"/>
    </source>
</evidence>
<protein>
    <submittedName>
        <fullName evidence="2">Nucleolar protein 56-like</fullName>
    </submittedName>
</protein>
<dbReference type="GO" id="GO:0031428">
    <property type="term" value="C:box C/D methylation guide snoRNP complex"/>
    <property type="evidence" value="ECO:0007669"/>
    <property type="project" value="InterPro"/>
</dbReference>
<dbReference type="GO" id="GO:0032040">
    <property type="term" value="C:small-subunit processome"/>
    <property type="evidence" value="ECO:0007669"/>
    <property type="project" value="InterPro"/>
</dbReference>
<name>A0A2P2MGA3_RHIMU</name>
<evidence type="ECO:0000313" key="2">
    <source>
        <dbReference type="EMBL" id="MBX29271.1"/>
    </source>
</evidence>